<dbReference type="PANTHER" id="PTHR43201">
    <property type="entry name" value="ACYL-COA SYNTHETASE"/>
    <property type="match status" value="1"/>
</dbReference>
<dbReference type="GO" id="GO:0031956">
    <property type="term" value="F:medium-chain fatty acid-CoA ligase activity"/>
    <property type="evidence" value="ECO:0007669"/>
    <property type="project" value="TreeGrafter"/>
</dbReference>
<dbReference type="InterPro" id="IPR000873">
    <property type="entry name" value="AMP-dep_synth/lig_dom"/>
</dbReference>
<sequence length="468" mass="48207">MLEGLRQAAGRDGAAAVRLGDDALAPEELLRAASAVAGGIAGAPAVAVHATPTMDTVIVVVAGLLANVPVVPVPPDAGPMERDHILRDSAPALMLAAKGALEDPGALGVPVVPVDDVAGAETSFPGPEPGSTALVLYTSGTTGRPKGVRISHGAITANLGALAEAWSWTEEDTLVHGLPLFHVHGLILGVLGAFHTGSALVHTGRPSPRAYAAAQGTVYFGVPTVWSRVRDDPESARALRGARLLVSGSAPLRPALFDDVRALTGHALLNRYGMTETLVTLSGRAGEDQTPGWVGTALPGVETRLVAEDGALLPHNGSALGELEVRGPSLFSEYTNAPEATAASMTADGWFRTGDLAIVGPGGAHRIMGRASTDFIKTGGFKVSAAEVEDALLAHPAVREAAVVGAPDDDLGEQIHAYVVADAVAADELVNFVATELSVHKRPRQVNFVPELPKNRLGKVVKGELGRR</sequence>
<reference evidence="4 5" key="1">
    <citation type="submission" date="2019-09" db="EMBL/GenBank/DDBJ databases">
        <title>Screening of Novel Bioactive Compounds from Soil-Associated.</title>
        <authorList>
            <person name="Gong X."/>
        </authorList>
    </citation>
    <scope>NUCLEOTIDE SEQUENCE [LARGE SCALE GENOMIC DNA]</scope>
    <source>
        <strain evidence="4 5">Gxj-6</strain>
    </source>
</reference>
<comment type="caution">
    <text evidence="4">The sequence shown here is derived from an EMBL/GenBank/DDBJ whole genome shotgun (WGS) entry which is preliminary data.</text>
</comment>
<dbReference type="InterPro" id="IPR042099">
    <property type="entry name" value="ANL_N_sf"/>
</dbReference>
<dbReference type="Pfam" id="PF00501">
    <property type="entry name" value="AMP-binding"/>
    <property type="match status" value="1"/>
</dbReference>
<dbReference type="Pfam" id="PF13193">
    <property type="entry name" value="AMP-binding_C"/>
    <property type="match status" value="1"/>
</dbReference>
<feature type="domain" description="AMP-binding enzyme C-terminal" evidence="3">
    <location>
        <begin position="387"/>
        <end position="459"/>
    </location>
</feature>
<dbReference type="NCBIfam" id="NF005858">
    <property type="entry name" value="PRK07787.1"/>
    <property type="match status" value="1"/>
</dbReference>
<evidence type="ECO:0000259" key="2">
    <source>
        <dbReference type="Pfam" id="PF00501"/>
    </source>
</evidence>
<accession>A0A5J5JT60</accession>
<dbReference type="Gene3D" id="3.40.50.12780">
    <property type="entry name" value="N-terminal domain of ligase-like"/>
    <property type="match status" value="1"/>
</dbReference>
<dbReference type="InterPro" id="IPR045851">
    <property type="entry name" value="AMP-bd_C_sf"/>
</dbReference>
<dbReference type="EMBL" id="VYTZ01000016">
    <property type="protein sequence ID" value="KAA9374472.1"/>
    <property type="molecule type" value="Genomic_DNA"/>
</dbReference>
<organism evidence="4 5">
    <name type="scientific">Microbispora cellulosiformans</name>
    <dbReference type="NCBI Taxonomy" id="2614688"/>
    <lineage>
        <taxon>Bacteria</taxon>
        <taxon>Bacillati</taxon>
        <taxon>Actinomycetota</taxon>
        <taxon>Actinomycetes</taxon>
        <taxon>Streptosporangiales</taxon>
        <taxon>Streptosporangiaceae</taxon>
        <taxon>Microbispora</taxon>
    </lineage>
</organism>
<dbReference type="AlphaFoldDB" id="A0A5J5JT60"/>
<dbReference type="Proteomes" id="UP000327011">
    <property type="component" value="Unassembled WGS sequence"/>
</dbReference>
<evidence type="ECO:0000313" key="5">
    <source>
        <dbReference type="Proteomes" id="UP000327011"/>
    </source>
</evidence>
<name>A0A5J5JT60_9ACTN</name>
<keyword evidence="5" id="KW-1185">Reference proteome</keyword>
<dbReference type="PROSITE" id="PS00455">
    <property type="entry name" value="AMP_BINDING"/>
    <property type="match status" value="1"/>
</dbReference>
<feature type="domain" description="AMP-dependent synthetase/ligase" evidence="2">
    <location>
        <begin position="29"/>
        <end position="334"/>
    </location>
</feature>
<protein>
    <submittedName>
        <fullName evidence="4">AMP-binding protein</fullName>
    </submittedName>
</protein>
<dbReference type="GO" id="GO:0006631">
    <property type="term" value="P:fatty acid metabolic process"/>
    <property type="evidence" value="ECO:0007669"/>
    <property type="project" value="TreeGrafter"/>
</dbReference>
<dbReference type="InterPro" id="IPR025110">
    <property type="entry name" value="AMP-bd_C"/>
</dbReference>
<evidence type="ECO:0000256" key="1">
    <source>
        <dbReference type="ARBA" id="ARBA00006432"/>
    </source>
</evidence>
<evidence type="ECO:0000313" key="4">
    <source>
        <dbReference type="EMBL" id="KAA9374472.1"/>
    </source>
</evidence>
<dbReference type="Gene3D" id="3.30.300.30">
    <property type="match status" value="1"/>
</dbReference>
<dbReference type="PANTHER" id="PTHR43201:SF8">
    <property type="entry name" value="ACYL-COA SYNTHETASE FAMILY MEMBER 3"/>
    <property type="match status" value="1"/>
</dbReference>
<comment type="similarity">
    <text evidence="1">Belongs to the ATP-dependent AMP-binding enzyme family.</text>
</comment>
<proteinExistence type="inferred from homology"/>
<dbReference type="SUPFAM" id="SSF56801">
    <property type="entry name" value="Acetyl-CoA synthetase-like"/>
    <property type="match status" value="1"/>
</dbReference>
<evidence type="ECO:0000259" key="3">
    <source>
        <dbReference type="Pfam" id="PF13193"/>
    </source>
</evidence>
<dbReference type="InterPro" id="IPR020845">
    <property type="entry name" value="AMP-binding_CS"/>
</dbReference>
<dbReference type="RefSeq" id="WP_150938916.1">
    <property type="nucleotide sequence ID" value="NZ_VYTZ01000016.1"/>
</dbReference>
<gene>
    <name evidence="4" type="ORF">F5972_31735</name>
</gene>